<dbReference type="EMBL" id="CACVKT020000572">
    <property type="protein sequence ID" value="CAC5360798.1"/>
    <property type="molecule type" value="Genomic_DNA"/>
</dbReference>
<name>A0A6J8A2J7_MYTCO</name>
<dbReference type="AlphaFoldDB" id="A0A6J8A2J7"/>
<accession>A0A6J8A2J7</accession>
<evidence type="ECO:0000313" key="3">
    <source>
        <dbReference type="Proteomes" id="UP000507470"/>
    </source>
</evidence>
<dbReference type="OrthoDB" id="6120522at2759"/>
<dbReference type="Pfam" id="PF17921">
    <property type="entry name" value="Integrase_H2C2"/>
    <property type="match status" value="1"/>
</dbReference>
<dbReference type="Proteomes" id="UP000507470">
    <property type="component" value="Unassembled WGS sequence"/>
</dbReference>
<feature type="domain" description="Integrase zinc-binding" evidence="1">
    <location>
        <begin position="116"/>
        <end position="163"/>
    </location>
</feature>
<evidence type="ECO:0000259" key="1">
    <source>
        <dbReference type="Pfam" id="PF17921"/>
    </source>
</evidence>
<reference evidence="2 3" key="1">
    <citation type="submission" date="2020-06" db="EMBL/GenBank/DDBJ databases">
        <authorList>
            <person name="Li R."/>
            <person name="Bekaert M."/>
        </authorList>
    </citation>
    <scope>NUCLEOTIDE SEQUENCE [LARGE SCALE GENOMIC DNA]</scope>
    <source>
        <strain evidence="3">wild</strain>
    </source>
</reference>
<keyword evidence="3" id="KW-1185">Reference proteome</keyword>
<organism evidence="2 3">
    <name type="scientific">Mytilus coruscus</name>
    <name type="common">Sea mussel</name>
    <dbReference type="NCBI Taxonomy" id="42192"/>
    <lineage>
        <taxon>Eukaryota</taxon>
        <taxon>Metazoa</taxon>
        <taxon>Spiralia</taxon>
        <taxon>Lophotrochozoa</taxon>
        <taxon>Mollusca</taxon>
        <taxon>Bivalvia</taxon>
        <taxon>Autobranchia</taxon>
        <taxon>Pteriomorphia</taxon>
        <taxon>Mytilida</taxon>
        <taxon>Mytiloidea</taxon>
        <taxon>Mytilidae</taxon>
        <taxon>Mytilinae</taxon>
        <taxon>Mytilus</taxon>
    </lineage>
</organism>
<proteinExistence type="predicted"/>
<dbReference type="FunFam" id="1.10.340.70:FF:000001">
    <property type="entry name" value="Retrovirus-related Pol polyprotein from transposon gypsy-like Protein"/>
    <property type="match status" value="1"/>
</dbReference>
<gene>
    <name evidence="2" type="ORF">MCOR_3160</name>
</gene>
<dbReference type="Gene3D" id="1.10.340.70">
    <property type="match status" value="1"/>
</dbReference>
<dbReference type="InterPro" id="IPR041588">
    <property type="entry name" value="Integrase_H2C2"/>
</dbReference>
<sequence length="252" mass="29298">MKIIHRPGKQHISRIPSKQCGFKTIPQEDEKVIELVKTIASSEETSYIRFVEKQKKRQRFKNGSGISRVEKVTRFQIGAESMIVKTLWALFESLVTHKDILCHQKKEPKTVLQTVVPKSERRNVLTQYHDNRTSAHLGVSKTIAKIRDRYYWPVLQTDVKHYIMDLSSDTDECLKKDPGQIIVTISTEEEQDINSDENNNGAENHEIEHIHEVTEKVEKVLKNYKVDREDKVSQIMECMNQKMAVQIQKGKK</sequence>
<evidence type="ECO:0000313" key="2">
    <source>
        <dbReference type="EMBL" id="CAC5360798.1"/>
    </source>
</evidence>
<protein>
    <recommendedName>
        <fullName evidence="1">Integrase zinc-binding domain-containing protein</fullName>
    </recommendedName>
</protein>